<comment type="similarity">
    <text evidence="1 4">Belongs to the thiolase-like superfamily. Beta-ketoacyl-ACP synthases family.</text>
</comment>
<gene>
    <name evidence="6" type="ORF">GLYMA_19G061000</name>
</gene>
<proteinExistence type="inferred from homology"/>
<dbReference type="Pfam" id="PF00109">
    <property type="entry name" value="ketoacyl-synt"/>
    <property type="match status" value="1"/>
</dbReference>
<dbReference type="Gramene" id="KRG94083">
    <property type="protein sequence ID" value="KRG94083"/>
    <property type="gene ID" value="GLYMA_19G061000"/>
</dbReference>
<dbReference type="STRING" id="3847.K7MWV4"/>
<evidence type="ECO:0000256" key="2">
    <source>
        <dbReference type="ARBA" id="ARBA00013191"/>
    </source>
</evidence>
<dbReference type="InterPro" id="IPR016039">
    <property type="entry name" value="Thiolase-like"/>
</dbReference>
<dbReference type="PROSITE" id="PS52004">
    <property type="entry name" value="KS3_2"/>
    <property type="match status" value="1"/>
</dbReference>
<dbReference type="AlphaFoldDB" id="K7MWV4"/>
<dbReference type="InterPro" id="IPR014030">
    <property type="entry name" value="Ketoacyl_synth_N"/>
</dbReference>
<dbReference type="Gene3D" id="3.40.47.10">
    <property type="match status" value="2"/>
</dbReference>
<dbReference type="InterPro" id="IPR020841">
    <property type="entry name" value="PKS_Beta-ketoAc_synthase_dom"/>
</dbReference>
<dbReference type="HOGENOM" id="CLU_1216589_0_0_1"/>
<dbReference type="GO" id="GO:0004315">
    <property type="term" value="F:3-oxoacyl-[acyl-carrier-protein] synthase activity"/>
    <property type="evidence" value="ECO:0000318"/>
    <property type="project" value="GO_Central"/>
</dbReference>
<organism evidence="6">
    <name type="scientific">Glycine max</name>
    <name type="common">Soybean</name>
    <name type="synonym">Glycine hispida</name>
    <dbReference type="NCBI Taxonomy" id="3847"/>
    <lineage>
        <taxon>Eukaryota</taxon>
        <taxon>Viridiplantae</taxon>
        <taxon>Streptophyta</taxon>
        <taxon>Embryophyta</taxon>
        <taxon>Tracheophyta</taxon>
        <taxon>Spermatophyta</taxon>
        <taxon>Magnoliopsida</taxon>
        <taxon>eudicotyledons</taxon>
        <taxon>Gunneridae</taxon>
        <taxon>Pentapetalae</taxon>
        <taxon>rosids</taxon>
        <taxon>fabids</taxon>
        <taxon>Fabales</taxon>
        <taxon>Fabaceae</taxon>
        <taxon>Papilionoideae</taxon>
        <taxon>50 kb inversion clade</taxon>
        <taxon>NPAAA clade</taxon>
        <taxon>indigoferoid/millettioid clade</taxon>
        <taxon>Phaseoleae</taxon>
        <taxon>Glycine</taxon>
        <taxon>Glycine subgen. Soja</taxon>
    </lineage>
</organism>
<dbReference type="eggNOG" id="KOG1394">
    <property type="taxonomic scope" value="Eukaryota"/>
</dbReference>
<keyword evidence="3 4" id="KW-0808">Transferase</keyword>
<dbReference type="EC" id="2.3.1.41" evidence="2"/>
<accession>K7MWV4</accession>
<keyword evidence="8" id="KW-1185">Reference proteome</keyword>
<dbReference type="PANTHER" id="PTHR11712:SF297">
    <property type="entry name" value="3-OXOACYL-[ACYL-CARRIER-PROTEIN] SYNTHASE, MITOCHONDRIAL"/>
    <property type="match status" value="1"/>
</dbReference>
<dbReference type="EMBL" id="CM000852">
    <property type="protein sequence ID" value="KRG94083.1"/>
    <property type="molecule type" value="Genomic_DNA"/>
</dbReference>
<name>K7MWV4_SOYBN</name>
<dbReference type="Pfam" id="PF02801">
    <property type="entry name" value="Ketoacyl-synt_C"/>
    <property type="match status" value="1"/>
</dbReference>
<evidence type="ECO:0000313" key="8">
    <source>
        <dbReference type="Proteomes" id="UP000008827"/>
    </source>
</evidence>
<dbReference type="PANTHER" id="PTHR11712">
    <property type="entry name" value="POLYKETIDE SYNTHASE-RELATED"/>
    <property type="match status" value="1"/>
</dbReference>
<reference evidence="6" key="3">
    <citation type="submission" date="2018-07" db="EMBL/GenBank/DDBJ databases">
        <title>WGS assembly of Glycine max.</title>
        <authorList>
            <person name="Schmutz J."/>
            <person name="Cannon S."/>
            <person name="Schlueter J."/>
            <person name="Ma J."/>
            <person name="Mitros T."/>
            <person name="Nelson W."/>
            <person name="Hyten D."/>
            <person name="Song Q."/>
            <person name="Thelen J."/>
            <person name="Cheng J."/>
            <person name="Xu D."/>
            <person name="Hellsten U."/>
            <person name="May G."/>
            <person name="Yu Y."/>
            <person name="Sakurai T."/>
            <person name="Umezawa T."/>
            <person name="Bhattacharyya M."/>
            <person name="Sandhu D."/>
            <person name="Valliyodan B."/>
            <person name="Lindquist E."/>
            <person name="Peto M."/>
            <person name="Grant D."/>
            <person name="Shu S."/>
            <person name="Goodstein D."/>
            <person name="Barry K."/>
            <person name="Futrell-Griggs M."/>
            <person name="Abernathy B."/>
            <person name="Du J."/>
            <person name="Tian Z."/>
            <person name="Zhu L."/>
            <person name="Gill N."/>
            <person name="Joshi T."/>
            <person name="Libault M."/>
            <person name="Sethuraman A."/>
            <person name="Zhang X."/>
            <person name="Shinozaki K."/>
            <person name="Nguyen H."/>
            <person name="Wing R."/>
            <person name="Cregan P."/>
            <person name="Specht J."/>
            <person name="Grimwood J."/>
            <person name="Rokhsar D."/>
            <person name="Stacey G."/>
            <person name="Shoemaker R."/>
            <person name="Jackson S."/>
        </authorList>
    </citation>
    <scope>NUCLEOTIDE SEQUENCE</scope>
    <source>
        <tissue evidence="6">Callus</tissue>
    </source>
</reference>
<evidence type="ECO:0000313" key="7">
    <source>
        <dbReference type="EnsemblPlants" id="KRG94083"/>
    </source>
</evidence>
<dbReference type="InParanoid" id="K7MWV4"/>
<evidence type="ECO:0000259" key="5">
    <source>
        <dbReference type="PROSITE" id="PS52004"/>
    </source>
</evidence>
<evidence type="ECO:0000313" key="6">
    <source>
        <dbReference type="EMBL" id="KRG94083.1"/>
    </source>
</evidence>
<reference evidence="7" key="2">
    <citation type="submission" date="2018-02" db="UniProtKB">
        <authorList>
            <consortium name="EnsemblPlants"/>
        </authorList>
    </citation>
    <scope>IDENTIFICATION</scope>
    <source>
        <strain evidence="7">Williams 82</strain>
    </source>
</reference>
<dbReference type="PaxDb" id="3847-GLYMA19G10272.1"/>
<dbReference type="EnsemblPlants" id="KRG94083">
    <property type="protein sequence ID" value="KRG94083"/>
    <property type="gene ID" value="GLYMA_19G061000"/>
</dbReference>
<dbReference type="SUPFAM" id="SSF53901">
    <property type="entry name" value="Thiolase-like"/>
    <property type="match status" value="1"/>
</dbReference>
<evidence type="ECO:0000256" key="1">
    <source>
        <dbReference type="ARBA" id="ARBA00008467"/>
    </source>
</evidence>
<dbReference type="OMA" id="CASHAIK"/>
<sequence length="228" mass="24367">MIFVIINNPEHGPNHAAVPACAIGSHSIGDADVMVNGGTGSNIDALSIAGFRRSRSLTIKYNSSPQEASRPFDSGRDGFVIGEGSRVLVLEEFEHAKNRGAKIYAEVRGYGMPGDAYHITQPPSDGRGAILAMTRALRQQFFQGAIGHLLGAAGAVEAIFAVLAIRHGIAPLTLNLTKPNPMFGDGFMPLSALEEMPIRVAMSQSVLNFNATIFYASNMSDFIFCRGK</sequence>
<dbReference type="GO" id="GO:0006633">
    <property type="term" value="P:fatty acid biosynthetic process"/>
    <property type="evidence" value="ECO:0000318"/>
    <property type="project" value="GO_Central"/>
</dbReference>
<evidence type="ECO:0000256" key="4">
    <source>
        <dbReference type="RuleBase" id="RU003694"/>
    </source>
</evidence>
<dbReference type="SMR" id="K7MWV4"/>
<dbReference type="Proteomes" id="UP000008827">
    <property type="component" value="Chromosome 19"/>
</dbReference>
<feature type="domain" description="Ketosynthase family 3 (KS3)" evidence="5">
    <location>
        <begin position="1"/>
        <end position="228"/>
    </location>
</feature>
<evidence type="ECO:0000256" key="3">
    <source>
        <dbReference type="ARBA" id="ARBA00022679"/>
    </source>
</evidence>
<protein>
    <recommendedName>
        <fullName evidence="2">beta-ketoacyl-[acyl-carrier-protein] synthase I</fullName>
        <ecNumber evidence="2">2.3.1.41</ecNumber>
    </recommendedName>
</protein>
<dbReference type="InterPro" id="IPR000794">
    <property type="entry name" value="Beta-ketoacyl_synthase"/>
</dbReference>
<reference evidence="6 7" key="1">
    <citation type="journal article" date="2010" name="Nature">
        <title>Genome sequence of the palaeopolyploid soybean.</title>
        <authorList>
            <person name="Schmutz J."/>
            <person name="Cannon S.B."/>
            <person name="Schlueter J."/>
            <person name="Ma J."/>
            <person name="Mitros T."/>
            <person name="Nelson W."/>
            <person name="Hyten D.L."/>
            <person name="Song Q."/>
            <person name="Thelen J.J."/>
            <person name="Cheng J."/>
            <person name="Xu D."/>
            <person name="Hellsten U."/>
            <person name="May G.D."/>
            <person name="Yu Y."/>
            <person name="Sakurai T."/>
            <person name="Umezawa T."/>
            <person name="Bhattacharyya M.K."/>
            <person name="Sandhu D."/>
            <person name="Valliyodan B."/>
            <person name="Lindquist E."/>
            <person name="Peto M."/>
            <person name="Grant D."/>
            <person name="Shu S."/>
            <person name="Goodstein D."/>
            <person name="Barry K."/>
            <person name="Futrell-Griggs M."/>
            <person name="Abernathy B."/>
            <person name="Du J."/>
            <person name="Tian Z."/>
            <person name="Zhu L."/>
            <person name="Gill N."/>
            <person name="Joshi T."/>
            <person name="Libault M."/>
            <person name="Sethuraman A."/>
            <person name="Zhang X.-C."/>
            <person name="Shinozaki K."/>
            <person name="Nguyen H.T."/>
            <person name="Wing R.A."/>
            <person name="Cregan P."/>
            <person name="Specht J."/>
            <person name="Grimwood J."/>
            <person name="Rokhsar D."/>
            <person name="Stacey G."/>
            <person name="Shoemaker R.C."/>
            <person name="Jackson S.A."/>
        </authorList>
    </citation>
    <scope>NUCLEOTIDE SEQUENCE</scope>
    <source>
        <strain evidence="7">cv. Williams 82</strain>
        <tissue evidence="6">Callus</tissue>
    </source>
</reference>
<dbReference type="GO" id="GO:0005739">
    <property type="term" value="C:mitochondrion"/>
    <property type="evidence" value="ECO:0000318"/>
    <property type="project" value="GO_Central"/>
</dbReference>
<dbReference type="InterPro" id="IPR014031">
    <property type="entry name" value="Ketoacyl_synth_C"/>
</dbReference>